<proteinExistence type="inferred from homology"/>
<evidence type="ECO:0000313" key="9">
    <source>
        <dbReference type="EMBL" id="ANN71855.1"/>
    </source>
</evidence>
<dbReference type="STRING" id="463025.BAU08_11425"/>
<dbReference type="Pfam" id="PF00700">
    <property type="entry name" value="Flagellin_C"/>
    <property type="match status" value="1"/>
</dbReference>
<evidence type="ECO:0000256" key="4">
    <source>
        <dbReference type="SAM" id="Coils"/>
    </source>
</evidence>
<evidence type="ECO:0000256" key="3">
    <source>
        <dbReference type="RuleBase" id="RU362073"/>
    </source>
</evidence>
<feature type="coiled-coil region" evidence="4">
    <location>
        <begin position="478"/>
        <end position="523"/>
    </location>
</feature>
<evidence type="ECO:0000256" key="2">
    <source>
        <dbReference type="ARBA" id="ARBA00023143"/>
    </source>
</evidence>
<dbReference type="Pfam" id="PF12445">
    <property type="entry name" value="FliC"/>
    <property type="match status" value="1"/>
</dbReference>
<dbReference type="AlphaFoldDB" id="A0A193FW56"/>
<evidence type="ECO:0000259" key="7">
    <source>
        <dbReference type="Pfam" id="PF12445"/>
    </source>
</evidence>
<evidence type="ECO:0000259" key="6">
    <source>
        <dbReference type="Pfam" id="PF00700"/>
    </source>
</evidence>
<keyword evidence="9" id="KW-0969">Cilium</keyword>
<keyword evidence="2 3" id="KW-0975">Bacterial flagellum</keyword>
<dbReference type="KEGG" id="bbro:BAU06_11225"/>
<protein>
    <recommendedName>
        <fullName evidence="3">Flagellin</fullName>
    </recommendedName>
</protein>
<dbReference type="GO" id="GO:0005198">
    <property type="term" value="F:structural molecule activity"/>
    <property type="evidence" value="ECO:0007669"/>
    <property type="project" value="UniProtKB-UniRule"/>
</dbReference>
<dbReference type="PRINTS" id="PR00207">
    <property type="entry name" value="FLAGELLIN"/>
</dbReference>
<keyword evidence="4" id="KW-0175">Coiled coil</keyword>
<evidence type="ECO:0000313" key="8">
    <source>
        <dbReference type="EMBL" id="ANN66778.1"/>
    </source>
</evidence>
<dbReference type="PANTHER" id="PTHR42792">
    <property type="entry name" value="FLAGELLIN"/>
    <property type="match status" value="1"/>
</dbReference>
<dbReference type="InterPro" id="IPR046358">
    <property type="entry name" value="Flagellin_C"/>
</dbReference>
<keyword evidence="10" id="KW-1185">Reference proteome</keyword>
<dbReference type="PANTHER" id="PTHR42792:SF2">
    <property type="entry name" value="FLAGELLIN"/>
    <property type="match status" value="1"/>
</dbReference>
<dbReference type="InterPro" id="IPR042187">
    <property type="entry name" value="Flagellin_C_sub2"/>
</dbReference>
<dbReference type="Gene3D" id="2.30.220.10">
    <property type="entry name" value="f41 fragment of flagellin, C-terminal domain"/>
    <property type="match status" value="1"/>
</dbReference>
<dbReference type="NCBIfam" id="NF005953">
    <property type="entry name" value="PRK08026.1"/>
    <property type="match status" value="1"/>
</dbReference>
<dbReference type="Proteomes" id="UP000092213">
    <property type="component" value="Chromosome"/>
</dbReference>
<dbReference type="InterPro" id="IPR032826">
    <property type="entry name" value="FliC_H7"/>
</dbReference>
<evidence type="ECO:0000313" key="11">
    <source>
        <dbReference type="Proteomes" id="UP000092213"/>
    </source>
</evidence>
<comment type="function">
    <text evidence="3">Flagellin is the subunit protein which polymerizes to form the filaments of bacterial flagella.</text>
</comment>
<sequence length="561" mass="58099">MAAVINTNYLSLVAQNNLNNSQSALGSAIERLSSGLRINSAKDDAAGQAIANRFTANVNGLTQAARNANDGISIAQTTEGALNEINNNLQRIRELTVQATNGTNSQSDLDSIQAEIQQRLDEIDRVSAQTQFNGVNVLAKDQNLSIQVGANDGQTINISLKGITSKSLGLDGFNINGTGTTQNRTATVSDLVAAGGNTAAGANTYTVTTQFDAVTADQAFAKLNDGDKVTIEGGATDVEYTYHAASGNFSYEATLDTTNATDVSAITSSYLPTSGKVTGTYDATNGAVATFEVDSSGNLTIGGQKAYLTAGGELTTNDTSGGATQATLDDLFANGVAGSKVTIGGTEYSNDGAGSVTYTATASKDSVLTDLKTNTAAGSKIDYQDGLLKATVTFDATGKSSDTFVDNEGDFTNISTYDTVYSVDPDTGSVTVKSTDAAVDGTKYEENVGDAVYIDSAGHLTTKTTSAGKLTSNPLAALDQALSDVDSLRSDLGAIQNRFESTIANLNNTVNNLSDARSRIQDADYATEVSNMTRAQILQQAGTAVLAQANQVPQSVLSLLR</sequence>
<name>A0A193FW56_9BORD</name>
<dbReference type="Proteomes" id="UP000091897">
    <property type="component" value="Chromosome"/>
</dbReference>
<accession>A0A193FW56</accession>
<evidence type="ECO:0000313" key="10">
    <source>
        <dbReference type="Proteomes" id="UP000091897"/>
    </source>
</evidence>
<dbReference type="OrthoDB" id="9796789at2"/>
<keyword evidence="3" id="KW-0964">Secreted</keyword>
<dbReference type="GO" id="GO:0009288">
    <property type="term" value="C:bacterial-type flagellum"/>
    <property type="evidence" value="ECO:0007669"/>
    <property type="project" value="UniProtKB-SubCell"/>
</dbReference>
<dbReference type="Gene3D" id="6.10.10.10">
    <property type="entry name" value="Flagellar export chaperone, C-terminal domain"/>
    <property type="match status" value="1"/>
</dbReference>
<dbReference type="InterPro" id="IPR001029">
    <property type="entry name" value="Flagellin_N"/>
</dbReference>
<dbReference type="SUPFAM" id="SSF64518">
    <property type="entry name" value="Phase 1 flagellin"/>
    <property type="match status" value="1"/>
</dbReference>
<dbReference type="Gene3D" id="1.20.1330.10">
    <property type="entry name" value="f41 fragment of flagellin, N-terminal domain"/>
    <property type="match status" value="1"/>
</dbReference>
<dbReference type="Gene3D" id="6.10.280.190">
    <property type="match status" value="1"/>
</dbReference>
<comment type="similarity">
    <text evidence="1 3">Belongs to the bacterial flagellin family.</text>
</comment>
<feature type="domain" description="Flagellin N-terminal" evidence="5">
    <location>
        <begin position="5"/>
        <end position="140"/>
    </location>
</feature>
<dbReference type="EMBL" id="CP016170">
    <property type="protein sequence ID" value="ANN66778.1"/>
    <property type="molecule type" value="Genomic_DNA"/>
</dbReference>
<dbReference type="EMBL" id="CP016171">
    <property type="protein sequence ID" value="ANN71855.1"/>
    <property type="molecule type" value="Genomic_DNA"/>
</dbReference>
<dbReference type="GO" id="GO:0005576">
    <property type="term" value="C:extracellular region"/>
    <property type="evidence" value="ECO:0007669"/>
    <property type="project" value="UniProtKB-SubCell"/>
</dbReference>
<feature type="coiled-coil region" evidence="4">
    <location>
        <begin position="75"/>
        <end position="129"/>
    </location>
</feature>
<reference evidence="10 11" key="1">
    <citation type="submission" date="2016-06" db="EMBL/GenBank/DDBJ databases">
        <title>Complete genome sequences of Bordetella bronchialis and Bordetella flabilis.</title>
        <authorList>
            <person name="LiPuma J.J."/>
            <person name="Spilker T."/>
        </authorList>
    </citation>
    <scope>NUCLEOTIDE SEQUENCE [LARGE SCALE GENOMIC DNA]</scope>
    <source>
        <strain evidence="9 11">AU17976</strain>
        <strain evidence="8 10">AU3182</strain>
    </source>
</reference>
<dbReference type="InterPro" id="IPR001492">
    <property type="entry name" value="Flagellin"/>
</dbReference>
<dbReference type="Gene3D" id="2.170.280.10">
    <property type="entry name" value="f41 fragment of flagellin, middle domain"/>
    <property type="match status" value="1"/>
</dbReference>
<keyword evidence="9" id="KW-0282">Flagellum</keyword>
<gene>
    <name evidence="8" type="ORF">BAU06_11225</name>
    <name evidence="9" type="ORF">BAU08_11425</name>
</gene>
<comment type="subcellular location">
    <subcellularLocation>
        <location evidence="3">Secreted</location>
    </subcellularLocation>
    <subcellularLocation>
        <location evidence="3">Bacterial flagellum</location>
    </subcellularLocation>
</comment>
<evidence type="ECO:0000259" key="5">
    <source>
        <dbReference type="Pfam" id="PF00669"/>
    </source>
</evidence>
<feature type="domain" description="Flagellin H7-serospecific" evidence="7">
    <location>
        <begin position="334"/>
        <end position="466"/>
    </location>
</feature>
<dbReference type="RefSeq" id="WP_066348925.1">
    <property type="nucleotide sequence ID" value="NZ_CBCSFJ010000047.1"/>
</dbReference>
<keyword evidence="9" id="KW-0966">Cell projection</keyword>
<feature type="domain" description="Flagellin C-terminal" evidence="6">
    <location>
        <begin position="476"/>
        <end position="560"/>
    </location>
</feature>
<organism evidence="9 11">
    <name type="scientific">Bordetella bronchialis</name>
    <dbReference type="NCBI Taxonomy" id="463025"/>
    <lineage>
        <taxon>Bacteria</taxon>
        <taxon>Pseudomonadati</taxon>
        <taxon>Pseudomonadota</taxon>
        <taxon>Betaproteobacteria</taxon>
        <taxon>Burkholderiales</taxon>
        <taxon>Alcaligenaceae</taxon>
        <taxon>Bordetella</taxon>
    </lineage>
</organism>
<evidence type="ECO:0000256" key="1">
    <source>
        <dbReference type="ARBA" id="ARBA00005709"/>
    </source>
</evidence>
<dbReference type="Pfam" id="PF00669">
    <property type="entry name" value="Flagellin_N"/>
    <property type="match status" value="1"/>
</dbReference>